<feature type="region of interest" description="Disordered" evidence="1">
    <location>
        <begin position="536"/>
        <end position="557"/>
    </location>
</feature>
<name>A0AAU6WDA6_9MICC</name>
<evidence type="ECO:0000313" key="3">
    <source>
        <dbReference type="EMBL" id="XAO45975.1"/>
    </source>
</evidence>
<reference evidence="3 4" key="1">
    <citation type="submission" date="2023-05" db="EMBL/GenBank/DDBJ databases">
        <title>Glutamicibacter sp. B1, complete genome.</title>
        <authorList>
            <person name="Long Y.H."/>
            <person name="Fang T."/>
            <person name="Li X.Y."/>
        </authorList>
    </citation>
    <scope>NUCLEOTIDE SEQUENCE [LARGE SCALE GENOMIC DNA]</scope>
    <source>
        <strain evidence="3 4">B1</strain>
    </source>
</reference>
<keyword evidence="4" id="KW-1185">Reference proteome</keyword>
<evidence type="ECO:0008006" key="5">
    <source>
        <dbReference type="Google" id="ProtNLM"/>
    </source>
</evidence>
<proteinExistence type="predicted"/>
<feature type="compositionally biased region" description="Basic and acidic residues" evidence="1">
    <location>
        <begin position="256"/>
        <end position="285"/>
    </location>
</feature>
<dbReference type="Proteomes" id="UP001486888">
    <property type="component" value="Chromosome"/>
</dbReference>
<dbReference type="AlphaFoldDB" id="A0AAU6WDA6"/>
<accession>A0AAU6WDA6</accession>
<protein>
    <recommendedName>
        <fullName evidence="5">ABC transporter substrate-binding protein</fullName>
    </recommendedName>
</protein>
<keyword evidence="2" id="KW-0472">Membrane</keyword>
<evidence type="ECO:0000256" key="1">
    <source>
        <dbReference type="SAM" id="MobiDB-lite"/>
    </source>
</evidence>
<feature type="region of interest" description="Disordered" evidence="1">
    <location>
        <begin position="373"/>
        <end position="402"/>
    </location>
</feature>
<gene>
    <name evidence="3" type="ORF">QMQ05_16865</name>
</gene>
<dbReference type="RefSeq" id="WP_345471949.1">
    <property type="nucleotide sequence ID" value="NZ_CP125942.1"/>
</dbReference>
<feature type="transmembrane region" description="Helical" evidence="2">
    <location>
        <begin position="347"/>
        <end position="368"/>
    </location>
</feature>
<organism evidence="3 4">
    <name type="scientific">Glutamicibacter ectropisis</name>
    <dbReference type="NCBI Taxonomy" id="3046593"/>
    <lineage>
        <taxon>Bacteria</taxon>
        <taxon>Bacillati</taxon>
        <taxon>Actinomycetota</taxon>
        <taxon>Actinomycetes</taxon>
        <taxon>Micrococcales</taxon>
        <taxon>Micrococcaceae</taxon>
        <taxon>Glutamicibacter</taxon>
    </lineage>
</organism>
<sequence>MSQPIDVGSVLSGRYQVTETVLSSAEGDLVLGGIDQVLNRSVSIMVASSENSSQLAASAREIAMGERASNVQVLDLGITDANQTYLVANVARSSDLLDLVLESDEAPYVEPFFTDTLGTEIFGESRQAVPETYDDDSQYYDQLQYEDEEPEHQRKLGTAFSSGLAGLKNRFGKKNQEQSEEQQFDQTAPNEQIAATTANPVAPAEQPATEGQPKVTRLDDDKDDEPNVTATAALAAAAQSKGNTPADSKSQQAKAESTEKKPEAEQKPAEQKPAEQKPAKDEAKPAKKKGAAAATGAATGAAAAADTAGAAKASTFPAAAKNVPAQSAAAPVAKEEEEESSSKGTRLLVGAVLLIVLVLAVVFAFNFLGGDKNTTANGPSEKTEASQPAETEKAKESTEPSLAAPKIADISRLVPGNQQLNAETDGTLSKMIDGNASSVYNTYTYTTSNFGGFASNMVFILELEDKSDISEVNLEGLNATGGDYEILVGDSDDLGDAKSVAKGSFSGPSISVTVKDGDKDSMEGSYVFLNVTDLPRKASGGNESRPFGLQIGEFSAK</sequence>
<dbReference type="EMBL" id="CP125942">
    <property type="protein sequence ID" value="XAO45975.1"/>
    <property type="molecule type" value="Genomic_DNA"/>
</dbReference>
<keyword evidence="2" id="KW-1133">Transmembrane helix</keyword>
<feature type="region of interest" description="Disordered" evidence="1">
    <location>
        <begin position="197"/>
        <end position="291"/>
    </location>
</feature>
<evidence type="ECO:0000313" key="4">
    <source>
        <dbReference type="Proteomes" id="UP001486888"/>
    </source>
</evidence>
<feature type="compositionally biased region" description="Low complexity" evidence="1">
    <location>
        <begin position="229"/>
        <end position="238"/>
    </location>
</feature>
<dbReference type="KEGG" id="gey:QMQ05_16865"/>
<evidence type="ECO:0000256" key="2">
    <source>
        <dbReference type="SAM" id="Phobius"/>
    </source>
</evidence>
<feature type="compositionally biased region" description="Polar residues" evidence="1">
    <location>
        <begin position="240"/>
        <end position="255"/>
    </location>
</feature>
<keyword evidence="2" id="KW-0812">Transmembrane</keyword>
<feature type="compositionally biased region" description="Polar residues" evidence="1">
    <location>
        <begin position="373"/>
        <end position="389"/>
    </location>
</feature>